<sequence>MDNVKVDEDDVDCHKGCEAIADTGTSLITGPSSEITALIRRIGGRSIGGGEYVVGCSFISSLPSIYFIFGGRTFALEGDDYVLKVCNILFVALNEIPIDYDSKCIFFHV</sequence>
<evidence type="ECO:0000313" key="4">
    <source>
        <dbReference type="Proteomes" id="UP000677054"/>
    </source>
</evidence>
<keyword evidence="4" id="KW-1185">Reference proteome</keyword>
<dbReference type="GO" id="GO:0004190">
    <property type="term" value="F:aspartic-type endopeptidase activity"/>
    <property type="evidence" value="ECO:0007669"/>
    <property type="project" value="InterPro"/>
</dbReference>
<feature type="non-terminal residue" evidence="3">
    <location>
        <position position="1"/>
    </location>
</feature>
<dbReference type="PANTHER" id="PTHR47966">
    <property type="entry name" value="BETA-SITE APP-CLEAVING ENZYME, ISOFORM A-RELATED"/>
    <property type="match status" value="1"/>
</dbReference>
<dbReference type="GO" id="GO:0006508">
    <property type="term" value="P:proteolysis"/>
    <property type="evidence" value="ECO:0007669"/>
    <property type="project" value="InterPro"/>
</dbReference>
<proteinExistence type="inferred from homology"/>
<dbReference type="PROSITE" id="PS51767">
    <property type="entry name" value="PEPTIDASE_A1"/>
    <property type="match status" value="1"/>
</dbReference>
<dbReference type="InterPro" id="IPR001461">
    <property type="entry name" value="Aspartic_peptidase_A1"/>
</dbReference>
<dbReference type="AlphaFoldDB" id="A0A7R9AK44"/>
<dbReference type="Proteomes" id="UP000677054">
    <property type="component" value="Unassembled WGS sequence"/>
</dbReference>
<dbReference type="InterPro" id="IPR033121">
    <property type="entry name" value="PEPTIDASE_A1"/>
</dbReference>
<evidence type="ECO:0000313" key="3">
    <source>
        <dbReference type="EMBL" id="CAD7255635.1"/>
    </source>
</evidence>
<feature type="domain" description="Peptidase A1" evidence="2">
    <location>
        <begin position="1"/>
        <end position="109"/>
    </location>
</feature>
<organism evidence="3">
    <name type="scientific">Darwinula stevensoni</name>
    <dbReference type="NCBI Taxonomy" id="69355"/>
    <lineage>
        <taxon>Eukaryota</taxon>
        <taxon>Metazoa</taxon>
        <taxon>Ecdysozoa</taxon>
        <taxon>Arthropoda</taxon>
        <taxon>Crustacea</taxon>
        <taxon>Oligostraca</taxon>
        <taxon>Ostracoda</taxon>
        <taxon>Podocopa</taxon>
        <taxon>Podocopida</taxon>
        <taxon>Darwinulocopina</taxon>
        <taxon>Darwinuloidea</taxon>
        <taxon>Darwinulidae</taxon>
        <taxon>Darwinula</taxon>
    </lineage>
</organism>
<protein>
    <recommendedName>
        <fullName evidence="2">Peptidase A1 domain-containing protein</fullName>
    </recommendedName>
</protein>
<evidence type="ECO:0000259" key="2">
    <source>
        <dbReference type="PROSITE" id="PS51767"/>
    </source>
</evidence>
<evidence type="ECO:0000256" key="1">
    <source>
        <dbReference type="ARBA" id="ARBA00007447"/>
    </source>
</evidence>
<gene>
    <name evidence="3" type="ORF">DSTB1V02_LOCUS15380</name>
</gene>
<comment type="similarity">
    <text evidence="1">Belongs to the peptidase A1 family.</text>
</comment>
<name>A0A7R9AK44_9CRUS</name>
<dbReference type="SUPFAM" id="SSF50630">
    <property type="entry name" value="Acid proteases"/>
    <property type="match status" value="1"/>
</dbReference>
<dbReference type="InterPro" id="IPR021109">
    <property type="entry name" value="Peptidase_aspartic_dom_sf"/>
</dbReference>
<dbReference type="OrthoDB" id="771136at2759"/>
<dbReference type="PROSITE" id="PS00141">
    <property type="entry name" value="ASP_PROTEASE"/>
    <property type="match status" value="1"/>
</dbReference>
<dbReference type="Pfam" id="PF00026">
    <property type="entry name" value="Asp"/>
    <property type="match status" value="1"/>
</dbReference>
<reference evidence="3" key="1">
    <citation type="submission" date="2020-11" db="EMBL/GenBank/DDBJ databases">
        <authorList>
            <person name="Tran Van P."/>
        </authorList>
    </citation>
    <scope>NUCLEOTIDE SEQUENCE</scope>
</reference>
<dbReference type="PANTHER" id="PTHR47966:SF51">
    <property type="entry name" value="BETA-SITE APP-CLEAVING ENZYME, ISOFORM A-RELATED"/>
    <property type="match status" value="1"/>
</dbReference>
<dbReference type="InterPro" id="IPR001969">
    <property type="entry name" value="Aspartic_peptidase_AS"/>
</dbReference>
<dbReference type="EMBL" id="LR940563">
    <property type="protein sequence ID" value="CAD7255635.1"/>
    <property type="molecule type" value="Genomic_DNA"/>
</dbReference>
<dbReference type="EMBL" id="CAJPEV010041045">
    <property type="protein sequence ID" value="CAG0909977.1"/>
    <property type="molecule type" value="Genomic_DNA"/>
</dbReference>
<dbReference type="Gene3D" id="2.40.70.10">
    <property type="entry name" value="Acid Proteases"/>
    <property type="match status" value="1"/>
</dbReference>
<accession>A0A7R9AK44</accession>